<comment type="caution">
    <text evidence="2">The sequence shown here is derived from an EMBL/GenBank/DDBJ whole genome shotgun (WGS) entry which is preliminary data.</text>
</comment>
<evidence type="ECO:0000313" key="2">
    <source>
        <dbReference type="EMBL" id="KAI9182589.1"/>
    </source>
</evidence>
<protein>
    <submittedName>
        <fullName evidence="2">Uncharacterized protein</fullName>
    </submittedName>
</protein>
<name>A0AAD5NVU0_ACENE</name>
<feature type="region of interest" description="Disordered" evidence="1">
    <location>
        <begin position="1"/>
        <end position="57"/>
    </location>
</feature>
<gene>
    <name evidence="2" type="ORF">LWI28_026925</name>
</gene>
<keyword evidence="3" id="KW-1185">Reference proteome</keyword>
<dbReference type="EMBL" id="JAJSOW010000101">
    <property type="protein sequence ID" value="KAI9182589.1"/>
    <property type="molecule type" value="Genomic_DNA"/>
</dbReference>
<feature type="compositionally biased region" description="Basic and acidic residues" evidence="1">
    <location>
        <begin position="42"/>
        <end position="57"/>
    </location>
</feature>
<evidence type="ECO:0000313" key="3">
    <source>
        <dbReference type="Proteomes" id="UP001064489"/>
    </source>
</evidence>
<feature type="compositionally biased region" description="Low complexity" evidence="1">
    <location>
        <begin position="15"/>
        <end position="37"/>
    </location>
</feature>
<sequence length="205" mass="22000">MLLPEGVSVRRNPKRTTAAAAGRRTAAAAGRRTAAAAVMTEPEAKRDDDGSISDDVHSKSSTVGLALLLPRRFRPLSGVHAGAARPRCFASGSHLVAAASLLTDCCALFVDAVVLQVANVDDLLWILVAALVDFAADGLRVVPAGDIDIAGRLQAEEVWVVSSMYPGGFKFKRYNSCGKCGKWTHYWTILPQKGFLTFESKLLRF</sequence>
<organism evidence="2 3">
    <name type="scientific">Acer negundo</name>
    <name type="common">Box elder</name>
    <dbReference type="NCBI Taxonomy" id="4023"/>
    <lineage>
        <taxon>Eukaryota</taxon>
        <taxon>Viridiplantae</taxon>
        <taxon>Streptophyta</taxon>
        <taxon>Embryophyta</taxon>
        <taxon>Tracheophyta</taxon>
        <taxon>Spermatophyta</taxon>
        <taxon>Magnoliopsida</taxon>
        <taxon>eudicotyledons</taxon>
        <taxon>Gunneridae</taxon>
        <taxon>Pentapetalae</taxon>
        <taxon>rosids</taxon>
        <taxon>malvids</taxon>
        <taxon>Sapindales</taxon>
        <taxon>Sapindaceae</taxon>
        <taxon>Hippocastanoideae</taxon>
        <taxon>Acereae</taxon>
        <taxon>Acer</taxon>
    </lineage>
</organism>
<dbReference type="AlphaFoldDB" id="A0AAD5NVU0"/>
<accession>A0AAD5NVU0</accession>
<dbReference type="Proteomes" id="UP001064489">
    <property type="component" value="Chromosome 4"/>
</dbReference>
<reference evidence="2" key="1">
    <citation type="journal article" date="2022" name="Plant J.">
        <title>Strategies of tolerance reflected in two North American maple genomes.</title>
        <authorList>
            <person name="McEvoy S.L."/>
            <person name="Sezen U.U."/>
            <person name="Trouern-Trend A."/>
            <person name="McMahon S.M."/>
            <person name="Schaberg P.G."/>
            <person name="Yang J."/>
            <person name="Wegrzyn J.L."/>
            <person name="Swenson N.G."/>
        </authorList>
    </citation>
    <scope>NUCLEOTIDE SEQUENCE</scope>
    <source>
        <strain evidence="2">91603</strain>
    </source>
</reference>
<evidence type="ECO:0000256" key="1">
    <source>
        <dbReference type="SAM" id="MobiDB-lite"/>
    </source>
</evidence>
<reference evidence="2" key="2">
    <citation type="submission" date="2023-02" db="EMBL/GenBank/DDBJ databases">
        <authorList>
            <person name="Swenson N.G."/>
            <person name="Wegrzyn J.L."/>
            <person name="Mcevoy S.L."/>
        </authorList>
    </citation>
    <scope>NUCLEOTIDE SEQUENCE</scope>
    <source>
        <strain evidence="2">91603</strain>
        <tissue evidence="2">Leaf</tissue>
    </source>
</reference>
<proteinExistence type="predicted"/>